<dbReference type="PANTHER" id="PTHR43876">
    <property type="entry name" value="UBIQUINONE BIOSYNTHESIS MONOOXYGENASE COQ6, MITOCHONDRIAL"/>
    <property type="match status" value="1"/>
</dbReference>
<dbReference type="Pfam" id="PF01494">
    <property type="entry name" value="FAD_binding_3"/>
    <property type="match status" value="1"/>
</dbReference>
<dbReference type="PRINTS" id="PR00420">
    <property type="entry name" value="RNGMNOXGNASE"/>
</dbReference>
<reference evidence="2" key="1">
    <citation type="journal article" date="2020" name="Cell">
        <title>Large-Scale Comparative Analyses of Tick Genomes Elucidate Their Genetic Diversity and Vector Capacities.</title>
        <authorList>
            <consortium name="Tick Genome and Microbiome Consortium (TIGMIC)"/>
            <person name="Jia N."/>
            <person name="Wang J."/>
            <person name="Shi W."/>
            <person name="Du L."/>
            <person name="Sun Y."/>
            <person name="Zhan W."/>
            <person name="Jiang J.F."/>
            <person name="Wang Q."/>
            <person name="Zhang B."/>
            <person name="Ji P."/>
            <person name="Bell-Sakyi L."/>
            <person name="Cui X.M."/>
            <person name="Yuan T.T."/>
            <person name="Jiang B.G."/>
            <person name="Yang W.F."/>
            <person name="Lam T.T."/>
            <person name="Chang Q.C."/>
            <person name="Ding S.J."/>
            <person name="Wang X.J."/>
            <person name="Zhu J.G."/>
            <person name="Ruan X.D."/>
            <person name="Zhao L."/>
            <person name="Wei J.T."/>
            <person name="Ye R.Z."/>
            <person name="Que T.C."/>
            <person name="Du C.H."/>
            <person name="Zhou Y.H."/>
            <person name="Cheng J.X."/>
            <person name="Dai P.F."/>
            <person name="Guo W.B."/>
            <person name="Han X.H."/>
            <person name="Huang E.J."/>
            <person name="Li L.F."/>
            <person name="Wei W."/>
            <person name="Gao Y.C."/>
            <person name="Liu J.Z."/>
            <person name="Shao H.Z."/>
            <person name="Wang X."/>
            <person name="Wang C.C."/>
            <person name="Yang T.C."/>
            <person name="Huo Q.B."/>
            <person name="Li W."/>
            <person name="Chen H.Y."/>
            <person name="Chen S.E."/>
            <person name="Zhou L.G."/>
            <person name="Ni X.B."/>
            <person name="Tian J.H."/>
            <person name="Sheng Y."/>
            <person name="Liu T."/>
            <person name="Pan Y.S."/>
            <person name="Xia L.Y."/>
            <person name="Li J."/>
            <person name="Zhao F."/>
            <person name="Cao W.C."/>
        </authorList>
    </citation>
    <scope>NUCLEOTIDE SEQUENCE</scope>
    <source>
        <strain evidence="2">Rmic-2018</strain>
    </source>
</reference>
<dbReference type="GO" id="GO:0005739">
    <property type="term" value="C:mitochondrion"/>
    <property type="evidence" value="ECO:0007669"/>
    <property type="project" value="TreeGrafter"/>
</dbReference>
<accession>A0A9J6E3G1</accession>
<evidence type="ECO:0000259" key="1">
    <source>
        <dbReference type="Pfam" id="PF01494"/>
    </source>
</evidence>
<name>A0A9J6E3G1_RHIMP</name>
<feature type="domain" description="FAD-binding" evidence="1">
    <location>
        <begin position="44"/>
        <end position="406"/>
    </location>
</feature>
<evidence type="ECO:0000313" key="2">
    <source>
        <dbReference type="EMBL" id="KAH8028689.1"/>
    </source>
</evidence>
<dbReference type="InterPro" id="IPR036188">
    <property type="entry name" value="FAD/NAD-bd_sf"/>
</dbReference>
<dbReference type="Gene3D" id="3.50.50.60">
    <property type="entry name" value="FAD/NAD(P)-binding domain"/>
    <property type="match status" value="2"/>
</dbReference>
<dbReference type="GO" id="GO:0071949">
    <property type="term" value="F:FAD binding"/>
    <property type="evidence" value="ECO:0007669"/>
    <property type="project" value="InterPro"/>
</dbReference>
<dbReference type="InterPro" id="IPR002938">
    <property type="entry name" value="FAD-bd"/>
</dbReference>
<gene>
    <name evidence="2" type="ORF">HPB51_018113</name>
</gene>
<dbReference type="Proteomes" id="UP000821866">
    <property type="component" value="Chromosome 4"/>
</dbReference>
<proteinExistence type="predicted"/>
<comment type="caution">
    <text evidence="2">The sequence shown here is derived from an EMBL/GenBank/DDBJ whole genome shotgun (WGS) entry which is preliminary data.</text>
</comment>
<dbReference type="SUPFAM" id="SSF51905">
    <property type="entry name" value="FAD/NAD(P)-binding domain"/>
    <property type="match status" value="1"/>
</dbReference>
<keyword evidence="3" id="KW-1185">Reference proteome</keyword>
<dbReference type="PANTHER" id="PTHR43876:SF7">
    <property type="entry name" value="UBIQUINONE BIOSYNTHESIS MONOOXYGENASE COQ6, MITOCHONDRIAL"/>
    <property type="match status" value="1"/>
</dbReference>
<dbReference type="AlphaFoldDB" id="A0A9J6E3G1"/>
<sequence>MQSIVLLRRCRRLMSPGSRRLLRTSPACLDADEDDTSELTKQRWDVVISGAGLAGAALACALGTSEVFANKRVLLIDRRQLRSDHDEENWSNRVYALTPGSRSFLQALGVWDMLPKSKVQTIKRMRVWESHSTASIAFFGRTLANEIAFDVDMGNLADALYRRLAQLPSQVVRVVPGVKVVNYELPTLERYDPIDPCPPVRIQVLGEDKPLEAFLLVGADGFNSQVRKSMAVRCLHWNYNQKVHHCHREAVREHSSLVWTVRSDLADKLMQLPEDSFVDALNKSLWGEGRQMPLVNTALSTVTSVLQRFGIAPPASSDAPMRILSLVPASRATFPLGLSYAAHYVLPRVALIGDAAHRVHPMAGQGANLGFGDAQELAQLLVESVYNGEPVVSFDTLLRYETLRQRHTVPFLLAIEALVGLYRFNLLPVVAARSLGLQLIDSWVGLKQFISTDAIVREPACEKAHARTEAKSTSLSCRASSQSLDSAIVIYARSSQNCNSSQAWEGVEEAVLRGRAFGLPCSREFWKPVAESSYGPLLTFVSAAISPEELNFPSLDSTSSPRSAFKVWAGCIIVWCTRDDHWTFSPMSMSSSHEWPNFYTLSGGSSEMT</sequence>
<dbReference type="EMBL" id="JABSTU010000006">
    <property type="protein sequence ID" value="KAH8028689.1"/>
    <property type="molecule type" value="Genomic_DNA"/>
</dbReference>
<dbReference type="VEuPathDB" id="VectorBase:LOC119167407"/>
<organism evidence="2 3">
    <name type="scientific">Rhipicephalus microplus</name>
    <name type="common">Cattle tick</name>
    <name type="synonym">Boophilus microplus</name>
    <dbReference type="NCBI Taxonomy" id="6941"/>
    <lineage>
        <taxon>Eukaryota</taxon>
        <taxon>Metazoa</taxon>
        <taxon>Ecdysozoa</taxon>
        <taxon>Arthropoda</taxon>
        <taxon>Chelicerata</taxon>
        <taxon>Arachnida</taxon>
        <taxon>Acari</taxon>
        <taxon>Parasitiformes</taxon>
        <taxon>Ixodida</taxon>
        <taxon>Ixodoidea</taxon>
        <taxon>Ixodidae</taxon>
        <taxon>Rhipicephalinae</taxon>
        <taxon>Rhipicephalus</taxon>
        <taxon>Boophilus</taxon>
    </lineage>
</organism>
<evidence type="ECO:0000313" key="3">
    <source>
        <dbReference type="Proteomes" id="UP000821866"/>
    </source>
</evidence>
<dbReference type="InterPro" id="IPR051205">
    <property type="entry name" value="UbiH/COQ6_monooxygenase"/>
</dbReference>
<protein>
    <recommendedName>
        <fullName evidence="1">FAD-binding domain-containing protein</fullName>
    </recommendedName>
</protein>
<reference evidence="2" key="2">
    <citation type="submission" date="2021-09" db="EMBL/GenBank/DDBJ databases">
        <authorList>
            <person name="Jia N."/>
            <person name="Wang J."/>
            <person name="Shi W."/>
            <person name="Du L."/>
            <person name="Sun Y."/>
            <person name="Zhan W."/>
            <person name="Jiang J."/>
            <person name="Wang Q."/>
            <person name="Zhang B."/>
            <person name="Ji P."/>
            <person name="Sakyi L.B."/>
            <person name="Cui X."/>
            <person name="Yuan T."/>
            <person name="Jiang B."/>
            <person name="Yang W."/>
            <person name="Lam T.T.-Y."/>
            <person name="Chang Q."/>
            <person name="Ding S."/>
            <person name="Wang X."/>
            <person name="Zhu J."/>
            <person name="Ruan X."/>
            <person name="Zhao L."/>
            <person name="Wei J."/>
            <person name="Que T."/>
            <person name="Du C."/>
            <person name="Cheng J."/>
            <person name="Dai P."/>
            <person name="Han X."/>
            <person name="Huang E."/>
            <person name="Gao Y."/>
            <person name="Liu J."/>
            <person name="Shao H."/>
            <person name="Ye R."/>
            <person name="Li L."/>
            <person name="Wei W."/>
            <person name="Wang X."/>
            <person name="Wang C."/>
            <person name="Huo Q."/>
            <person name="Li W."/>
            <person name="Guo W."/>
            <person name="Chen H."/>
            <person name="Chen S."/>
            <person name="Zhou L."/>
            <person name="Zhou L."/>
            <person name="Ni X."/>
            <person name="Tian J."/>
            <person name="Zhou Y."/>
            <person name="Sheng Y."/>
            <person name="Liu T."/>
            <person name="Pan Y."/>
            <person name="Xia L."/>
            <person name="Li J."/>
            <person name="Zhao F."/>
            <person name="Cao W."/>
        </authorList>
    </citation>
    <scope>NUCLEOTIDE SEQUENCE</scope>
    <source>
        <strain evidence="2">Rmic-2018</strain>
        <tissue evidence="2">Larvae</tissue>
    </source>
</reference>